<evidence type="ECO:0000313" key="2">
    <source>
        <dbReference type="EMBL" id="ASU82025.1"/>
    </source>
</evidence>
<reference evidence="2 3" key="1">
    <citation type="submission" date="2017-08" db="EMBL/GenBank/DDBJ databases">
        <title>The complete genome sequence of Nocardiopsis gilva YIM 90087.</title>
        <authorList>
            <person name="Yin M."/>
            <person name="Tang S."/>
        </authorList>
    </citation>
    <scope>NUCLEOTIDE SEQUENCE [LARGE SCALE GENOMIC DNA]</scope>
    <source>
        <strain evidence="2 3">YIM 90087</strain>
    </source>
</reference>
<organism evidence="2 3">
    <name type="scientific">Nocardiopsis gilva YIM 90087</name>
    <dbReference type="NCBI Taxonomy" id="1235441"/>
    <lineage>
        <taxon>Bacteria</taxon>
        <taxon>Bacillati</taxon>
        <taxon>Actinomycetota</taxon>
        <taxon>Actinomycetes</taxon>
        <taxon>Streptosporangiales</taxon>
        <taxon>Nocardiopsidaceae</taxon>
        <taxon>Nocardiopsis</taxon>
    </lineage>
</organism>
<sequence length="392" mass="41464">MTAAEDQVGLARTLYADATESITRDPDFTLLLDHALTAMEFRRALGDDGAPSTAARDSFREAMGLLRSASNVGPWLYRGAAQAGWVAIQLARQHGTEASGLAPIDDIVLQWATAFPDDLDIDLPMGLLGLGVYGLAHPEASFREKLTSGILDVIENRTERDENGLFFRLADSEARRADQSAGCRIIGVAHGAAGLVSYLASVSRSDTSVRPRARALLDDALRWLLSQGSDVNGSVFPHRVEMRYAPSRATWCSGDPGVALALSVAAQATGSPGAASAARRTAEAVIARPDGDCGVMDGCVCHGAAGLCWFGRHMSDRFGIAGAGQFADRWVRYLADQRAAGHLTYFGPEGMVRDASFLEGDAGVALALLYTATGVTPVWEQLVLATPITAGA</sequence>
<dbReference type="SMART" id="SM01260">
    <property type="entry name" value="LANC_like"/>
    <property type="match status" value="1"/>
</dbReference>
<dbReference type="EMBL" id="CP022753">
    <property type="protein sequence ID" value="ASU82025.1"/>
    <property type="molecule type" value="Genomic_DNA"/>
</dbReference>
<dbReference type="SUPFAM" id="SSF158745">
    <property type="entry name" value="LanC-like"/>
    <property type="match status" value="1"/>
</dbReference>
<evidence type="ECO:0000313" key="3">
    <source>
        <dbReference type="Proteomes" id="UP000215005"/>
    </source>
</evidence>
<feature type="binding site" evidence="1">
    <location>
        <position position="302"/>
    </location>
    <ligand>
        <name>Zn(2+)</name>
        <dbReference type="ChEBI" id="CHEBI:29105"/>
    </ligand>
</feature>
<gene>
    <name evidence="2" type="ORF">CDO52_03825</name>
</gene>
<dbReference type="AlphaFoldDB" id="A0A223S1M1"/>
<dbReference type="GO" id="GO:0031179">
    <property type="term" value="P:peptide modification"/>
    <property type="evidence" value="ECO:0007669"/>
    <property type="project" value="InterPro"/>
</dbReference>
<dbReference type="Gene3D" id="1.50.10.20">
    <property type="match status" value="1"/>
</dbReference>
<feature type="binding site" evidence="1">
    <location>
        <position position="301"/>
    </location>
    <ligand>
        <name>Zn(2+)</name>
        <dbReference type="ChEBI" id="CHEBI:29105"/>
    </ligand>
</feature>
<evidence type="ECO:0000256" key="1">
    <source>
        <dbReference type="PIRSR" id="PIRSR607822-1"/>
    </source>
</evidence>
<dbReference type="OrthoDB" id="1882482at2"/>
<dbReference type="Pfam" id="PF05147">
    <property type="entry name" value="LANC_like"/>
    <property type="match status" value="1"/>
</dbReference>
<proteinExistence type="predicted"/>
<dbReference type="GO" id="GO:0046872">
    <property type="term" value="F:metal ion binding"/>
    <property type="evidence" value="ECO:0007669"/>
    <property type="project" value="UniProtKB-KW"/>
</dbReference>
<dbReference type="InterPro" id="IPR007822">
    <property type="entry name" value="LANC-like"/>
</dbReference>
<keyword evidence="1" id="KW-0479">Metal-binding</keyword>
<accession>A0A223S1M1</accession>
<dbReference type="PRINTS" id="PR01955">
    <property type="entry name" value="LANCFRANKIA"/>
</dbReference>
<dbReference type="PRINTS" id="PR01950">
    <property type="entry name" value="LANCSUPER"/>
</dbReference>
<keyword evidence="1" id="KW-0862">Zinc</keyword>
<dbReference type="KEGG" id="ngv:CDO52_03825"/>
<feature type="binding site" evidence="1">
    <location>
        <position position="252"/>
    </location>
    <ligand>
        <name>Zn(2+)</name>
        <dbReference type="ChEBI" id="CHEBI:29105"/>
    </ligand>
</feature>
<dbReference type="Proteomes" id="UP000215005">
    <property type="component" value="Chromosome"/>
</dbReference>
<name>A0A223S1M1_9ACTN</name>
<keyword evidence="3" id="KW-1185">Reference proteome</keyword>
<protein>
    <submittedName>
        <fullName evidence="2">Lanthionine synthetase</fullName>
    </submittedName>
</protein>